<dbReference type="AlphaFoldDB" id="A0A939J7I6"/>
<evidence type="ECO:0008006" key="3">
    <source>
        <dbReference type="Google" id="ProtNLM"/>
    </source>
</evidence>
<dbReference type="SUPFAM" id="SSF63829">
    <property type="entry name" value="Calcium-dependent phosphotriesterase"/>
    <property type="match status" value="1"/>
</dbReference>
<dbReference type="GO" id="GO:0016787">
    <property type="term" value="F:hydrolase activity"/>
    <property type="evidence" value="ECO:0007669"/>
    <property type="project" value="TreeGrafter"/>
</dbReference>
<dbReference type="RefSeq" id="WP_207144170.1">
    <property type="nucleotide sequence ID" value="NZ_JAEKJZ010000008.1"/>
</dbReference>
<evidence type="ECO:0000313" key="1">
    <source>
        <dbReference type="EMBL" id="MBN9673874.1"/>
    </source>
</evidence>
<organism evidence="1 2">
    <name type="scientific">Roseibium aggregatum</name>
    <dbReference type="NCBI Taxonomy" id="187304"/>
    <lineage>
        <taxon>Bacteria</taxon>
        <taxon>Pseudomonadati</taxon>
        <taxon>Pseudomonadota</taxon>
        <taxon>Alphaproteobacteria</taxon>
        <taxon>Hyphomicrobiales</taxon>
        <taxon>Stappiaceae</taxon>
        <taxon>Roseibium</taxon>
    </lineage>
</organism>
<proteinExistence type="predicted"/>
<name>A0A939J7I6_9HYPH</name>
<comment type="caution">
    <text evidence="1">The sequence shown here is derived from an EMBL/GenBank/DDBJ whole genome shotgun (WGS) entry which is preliminary data.</text>
</comment>
<dbReference type="Proteomes" id="UP000664096">
    <property type="component" value="Unassembled WGS sequence"/>
</dbReference>
<accession>A0A939J7I6</accession>
<dbReference type="EMBL" id="JAEKJZ010000008">
    <property type="protein sequence ID" value="MBN9673874.1"/>
    <property type="molecule type" value="Genomic_DNA"/>
</dbReference>
<sequence length="359" mass="38622">MRQTFIARALDRFLGRGSASVTVPALDGALKPNSRLEDLPAGIPAQAPDSIVSWRGAPLWSEGTKLVSEDGVKADLGSGITALASRGDRLAAATLAGELLVLDGGLKPVTPIWTKPVRNVTALDFGPKGDIWFCVGSERNSPAEWRRDLMEMNRSGQIGRAEPATGDIHIVKHRLGYPSGIAVLENGAVVFSEAWSSHVAEMAADGAMTRTVLDELPGYPGRIQARAGGGYWLSVFAPRSPLIEFVLREPAYRKAMLREVPEDFWVAPNYFSGKSFNEPMQGGALKQMGILKPWAPTLSYGLVIELDDEFIPLRSFHSRAGGRRHGITSVLEADGALWLAGRGSDEILRLNLADDGAAA</sequence>
<gene>
    <name evidence="1" type="ORF">JF539_26190</name>
</gene>
<dbReference type="InterPro" id="IPR011042">
    <property type="entry name" value="6-blade_b-propeller_TolB-like"/>
</dbReference>
<protein>
    <recommendedName>
        <fullName evidence="3">Strictosidine synthase</fullName>
    </recommendedName>
</protein>
<dbReference type="Gene3D" id="2.120.10.30">
    <property type="entry name" value="TolB, C-terminal domain"/>
    <property type="match status" value="1"/>
</dbReference>
<reference evidence="1" key="1">
    <citation type="submission" date="2020-12" db="EMBL/GenBank/DDBJ databases">
        <title>Oil enriched cultivation method for isolating marine PHA-producing bacteria.</title>
        <authorList>
            <person name="Zheng W."/>
            <person name="Yu S."/>
            <person name="Huang Y."/>
        </authorList>
    </citation>
    <scope>NUCLEOTIDE SEQUENCE</scope>
    <source>
        <strain evidence="1">SY-2-12</strain>
    </source>
</reference>
<dbReference type="PANTHER" id="PTHR10426:SF88">
    <property type="entry name" value="ADIPOCYTE PLASMA MEMBRANE-ASSOCIATED PROTEIN HEMOMUCIN-RELATED"/>
    <property type="match status" value="1"/>
</dbReference>
<evidence type="ECO:0000313" key="2">
    <source>
        <dbReference type="Proteomes" id="UP000664096"/>
    </source>
</evidence>
<dbReference type="PANTHER" id="PTHR10426">
    <property type="entry name" value="STRICTOSIDINE SYNTHASE-RELATED"/>
    <property type="match status" value="1"/>
</dbReference>